<dbReference type="EMBL" id="AYKW01000045">
    <property type="protein sequence ID" value="PIL26342.1"/>
    <property type="molecule type" value="Genomic_DNA"/>
</dbReference>
<dbReference type="AlphaFoldDB" id="A0A2G8RXV9"/>
<keyword evidence="3" id="KW-1185">Reference proteome</keyword>
<evidence type="ECO:0000313" key="3">
    <source>
        <dbReference type="Proteomes" id="UP000230002"/>
    </source>
</evidence>
<accession>A0A2G8RXV9</accession>
<proteinExistence type="predicted"/>
<sequence>MYRQLAPEMWVLVMQHLPPRDQRTCLFVSSTVHTIARRFVFSDVPVTLGLWKGALVEGETQLLSKAIQDDVSRRARSSLALLKHAANVSDFADSIKKLTLTSFALLERHAFDSGAGPPPVATAERILTANADTLQRLCISSSPETVSVLYGSDPEAFTRLEELSLIFPHTVDGLDAVFTHCTALRSLTFCVSSDNGVDEAVTEALRTYPSALPHLTSLKLHHRTGFPRGTAPAQDIADFVLGHPGLRRLDVVLGPSALAFYGGCPLMWALPKLPALAVLGFDFYPAYLVRGLVQFLDLNLPRALSALHMYARVGQADMSTDDWAVFFEERNALRFINVVCDKAESVGLRDVLFRRPPRALELLGFNFGMHAVSRVPATGKPVFAEPWSWPKTFHASLDRSGSGSGGGEDGEEDWEWLLRHHGHNDKIDIAEWMLKASDDGADPQRTGARRSNGLAEGAKLNGKNGRNGKRGGSTGDDSMETGG</sequence>
<comment type="caution">
    <text evidence="2">The sequence shown here is derived from an EMBL/GenBank/DDBJ whole genome shotgun (WGS) entry which is preliminary data.</text>
</comment>
<dbReference type="OrthoDB" id="3238099at2759"/>
<dbReference type="SUPFAM" id="SSF52047">
    <property type="entry name" value="RNI-like"/>
    <property type="match status" value="1"/>
</dbReference>
<feature type="region of interest" description="Disordered" evidence="1">
    <location>
        <begin position="438"/>
        <end position="483"/>
    </location>
</feature>
<name>A0A2G8RXV9_9APHY</name>
<dbReference type="Gene3D" id="3.80.10.10">
    <property type="entry name" value="Ribonuclease Inhibitor"/>
    <property type="match status" value="1"/>
</dbReference>
<organism evidence="2 3">
    <name type="scientific">Ganoderma sinense ZZ0214-1</name>
    <dbReference type="NCBI Taxonomy" id="1077348"/>
    <lineage>
        <taxon>Eukaryota</taxon>
        <taxon>Fungi</taxon>
        <taxon>Dikarya</taxon>
        <taxon>Basidiomycota</taxon>
        <taxon>Agaricomycotina</taxon>
        <taxon>Agaricomycetes</taxon>
        <taxon>Polyporales</taxon>
        <taxon>Polyporaceae</taxon>
        <taxon>Ganoderma</taxon>
    </lineage>
</organism>
<gene>
    <name evidence="2" type="ORF">GSI_12098</name>
</gene>
<dbReference type="InterPro" id="IPR032675">
    <property type="entry name" value="LRR_dom_sf"/>
</dbReference>
<dbReference type="Proteomes" id="UP000230002">
    <property type="component" value="Unassembled WGS sequence"/>
</dbReference>
<reference evidence="2 3" key="1">
    <citation type="journal article" date="2015" name="Sci. Rep.">
        <title>Chromosome-level genome map provides insights into diverse defense mechanisms in the medicinal fungus Ganoderma sinense.</title>
        <authorList>
            <person name="Zhu Y."/>
            <person name="Xu J."/>
            <person name="Sun C."/>
            <person name="Zhou S."/>
            <person name="Xu H."/>
            <person name="Nelson D.R."/>
            <person name="Qian J."/>
            <person name="Song J."/>
            <person name="Luo H."/>
            <person name="Xiang L."/>
            <person name="Li Y."/>
            <person name="Xu Z."/>
            <person name="Ji A."/>
            <person name="Wang L."/>
            <person name="Lu S."/>
            <person name="Hayward A."/>
            <person name="Sun W."/>
            <person name="Li X."/>
            <person name="Schwartz D.C."/>
            <person name="Wang Y."/>
            <person name="Chen S."/>
        </authorList>
    </citation>
    <scope>NUCLEOTIDE SEQUENCE [LARGE SCALE GENOMIC DNA]</scope>
    <source>
        <strain evidence="2 3">ZZ0214-1</strain>
    </source>
</reference>
<evidence type="ECO:0000313" key="2">
    <source>
        <dbReference type="EMBL" id="PIL26342.1"/>
    </source>
</evidence>
<protein>
    <submittedName>
        <fullName evidence="2">Uncharacterized protein</fullName>
    </submittedName>
</protein>
<evidence type="ECO:0000256" key="1">
    <source>
        <dbReference type="SAM" id="MobiDB-lite"/>
    </source>
</evidence>